<dbReference type="CDD" id="cd03023">
    <property type="entry name" value="DsbA_Com1_like"/>
    <property type="match status" value="1"/>
</dbReference>
<dbReference type="InterPro" id="IPR013766">
    <property type="entry name" value="Thioredoxin_domain"/>
</dbReference>
<dbReference type="InterPro" id="IPR001853">
    <property type="entry name" value="DSBA-like_thioredoxin_dom"/>
</dbReference>
<dbReference type="EMBL" id="JAERQM010000001">
    <property type="protein sequence ID" value="MBU8542558.1"/>
    <property type="molecule type" value="Genomic_DNA"/>
</dbReference>
<evidence type="ECO:0000256" key="5">
    <source>
        <dbReference type="SAM" id="SignalP"/>
    </source>
</evidence>
<evidence type="ECO:0000256" key="4">
    <source>
        <dbReference type="ARBA" id="ARBA00023284"/>
    </source>
</evidence>
<dbReference type="PANTHER" id="PTHR13887:SF14">
    <property type="entry name" value="DISULFIDE BOND FORMATION PROTEIN D"/>
    <property type="match status" value="1"/>
</dbReference>
<dbReference type="Proteomes" id="UP000689967">
    <property type="component" value="Unassembled WGS sequence"/>
</dbReference>
<comment type="caution">
    <text evidence="7">The sequence shown here is derived from an EMBL/GenBank/DDBJ whole genome shotgun (WGS) entry which is preliminary data.</text>
</comment>
<feature type="chain" id="PRO_5045324548" evidence="5">
    <location>
        <begin position="20"/>
        <end position="247"/>
    </location>
</feature>
<keyword evidence="4" id="KW-0676">Redox-active center</keyword>
<evidence type="ECO:0000313" key="7">
    <source>
        <dbReference type="EMBL" id="MBU8542558.1"/>
    </source>
</evidence>
<evidence type="ECO:0000259" key="6">
    <source>
        <dbReference type="PROSITE" id="PS51352"/>
    </source>
</evidence>
<sequence length="247" mass="26685">MLRCAAVILALAVPVTVLAPHVWAQGFTPAQRAEIVEILRQALREDPTILRDAIGGLEAAEQQARAEAQRAAITAQAAALFEDPADPVKGNPRGDVTLVEFFDARCGYCKQLHPTMEALIRSDPNLRVVMKDLPILGPNSVLASRALLAAQRQGGYSRLYDALMVLRNEPTEPVMRQQAERAGLDWSRLRRDMDDPAVQARIQANLGLAQALGIEGTPALVIGQTLVPGAVDLPALQRLVAEARAAR</sequence>
<dbReference type="PROSITE" id="PS51352">
    <property type="entry name" value="THIOREDOXIN_2"/>
    <property type="match status" value="1"/>
</dbReference>
<name>A0ABS6H4A5_9PROT</name>
<protein>
    <submittedName>
        <fullName evidence="7">DsbA family protein</fullName>
    </submittedName>
</protein>
<keyword evidence="3" id="KW-1015">Disulfide bond</keyword>
<feature type="signal peptide" evidence="5">
    <location>
        <begin position="1"/>
        <end position="19"/>
    </location>
</feature>
<evidence type="ECO:0000313" key="8">
    <source>
        <dbReference type="Proteomes" id="UP000689967"/>
    </source>
</evidence>
<dbReference type="PANTHER" id="PTHR13887">
    <property type="entry name" value="GLUTATHIONE S-TRANSFERASE KAPPA"/>
    <property type="match status" value="1"/>
</dbReference>
<proteinExistence type="predicted"/>
<evidence type="ECO:0000256" key="3">
    <source>
        <dbReference type="ARBA" id="ARBA00023157"/>
    </source>
</evidence>
<organism evidence="7 8">
    <name type="scientific">Falsiroseomonas oleicola</name>
    <dbReference type="NCBI Taxonomy" id="2801474"/>
    <lineage>
        <taxon>Bacteria</taxon>
        <taxon>Pseudomonadati</taxon>
        <taxon>Pseudomonadota</taxon>
        <taxon>Alphaproteobacteria</taxon>
        <taxon>Acetobacterales</taxon>
        <taxon>Roseomonadaceae</taxon>
        <taxon>Falsiroseomonas</taxon>
    </lineage>
</organism>
<keyword evidence="1 5" id="KW-0732">Signal</keyword>
<keyword evidence="8" id="KW-1185">Reference proteome</keyword>
<evidence type="ECO:0000256" key="1">
    <source>
        <dbReference type="ARBA" id="ARBA00022729"/>
    </source>
</evidence>
<feature type="domain" description="Thioredoxin" evidence="6">
    <location>
        <begin position="66"/>
        <end position="245"/>
    </location>
</feature>
<reference evidence="7 8" key="1">
    <citation type="submission" date="2021-01" db="EMBL/GenBank/DDBJ databases">
        <title>Roseomonas sp. nov, a bacterium isolated from an oil production mixture in Yumen Oilfield.</title>
        <authorList>
            <person name="Wu D."/>
        </authorList>
    </citation>
    <scope>NUCLEOTIDE SEQUENCE [LARGE SCALE GENOMIC DNA]</scope>
    <source>
        <strain evidence="7 8">ROY-5-3</strain>
    </source>
</reference>
<evidence type="ECO:0000256" key="2">
    <source>
        <dbReference type="ARBA" id="ARBA00023002"/>
    </source>
</evidence>
<gene>
    <name evidence="7" type="ORF">JJQ90_02520</name>
</gene>
<dbReference type="Pfam" id="PF01323">
    <property type="entry name" value="DSBA"/>
    <property type="match status" value="1"/>
</dbReference>
<accession>A0ABS6H4A5</accession>
<keyword evidence="2" id="KW-0560">Oxidoreductase</keyword>